<protein>
    <submittedName>
        <fullName evidence="1">Uncharacterized protein</fullName>
    </submittedName>
</protein>
<dbReference type="EMBL" id="MU004196">
    <property type="protein sequence ID" value="KAF2491155.1"/>
    <property type="molecule type" value="Genomic_DNA"/>
</dbReference>
<accession>A0A6A6QFH8</accession>
<evidence type="ECO:0000313" key="1">
    <source>
        <dbReference type="EMBL" id="KAF2491155.1"/>
    </source>
</evidence>
<organism evidence="1 2">
    <name type="scientific">Lophium mytilinum</name>
    <dbReference type="NCBI Taxonomy" id="390894"/>
    <lineage>
        <taxon>Eukaryota</taxon>
        <taxon>Fungi</taxon>
        <taxon>Dikarya</taxon>
        <taxon>Ascomycota</taxon>
        <taxon>Pezizomycotina</taxon>
        <taxon>Dothideomycetes</taxon>
        <taxon>Pleosporomycetidae</taxon>
        <taxon>Mytilinidiales</taxon>
        <taxon>Mytilinidiaceae</taxon>
        <taxon>Lophium</taxon>
    </lineage>
</organism>
<name>A0A6A6QFH8_9PEZI</name>
<dbReference type="AlphaFoldDB" id="A0A6A6QFH8"/>
<evidence type="ECO:0000313" key="2">
    <source>
        <dbReference type="Proteomes" id="UP000799750"/>
    </source>
</evidence>
<dbReference type="Proteomes" id="UP000799750">
    <property type="component" value="Unassembled WGS sequence"/>
</dbReference>
<keyword evidence="2" id="KW-1185">Reference proteome</keyword>
<reference evidence="1" key="1">
    <citation type="journal article" date="2020" name="Stud. Mycol.">
        <title>101 Dothideomycetes genomes: a test case for predicting lifestyles and emergence of pathogens.</title>
        <authorList>
            <person name="Haridas S."/>
            <person name="Albert R."/>
            <person name="Binder M."/>
            <person name="Bloem J."/>
            <person name="Labutti K."/>
            <person name="Salamov A."/>
            <person name="Andreopoulos B."/>
            <person name="Baker S."/>
            <person name="Barry K."/>
            <person name="Bills G."/>
            <person name="Bluhm B."/>
            <person name="Cannon C."/>
            <person name="Castanera R."/>
            <person name="Culley D."/>
            <person name="Daum C."/>
            <person name="Ezra D."/>
            <person name="Gonzalez J."/>
            <person name="Henrissat B."/>
            <person name="Kuo A."/>
            <person name="Liang C."/>
            <person name="Lipzen A."/>
            <person name="Lutzoni F."/>
            <person name="Magnuson J."/>
            <person name="Mondo S."/>
            <person name="Nolan M."/>
            <person name="Ohm R."/>
            <person name="Pangilinan J."/>
            <person name="Park H.-J."/>
            <person name="Ramirez L."/>
            <person name="Alfaro M."/>
            <person name="Sun H."/>
            <person name="Tritt A."/>
            <person name="Yoshinaga Y."/>
            <person name="Zwiers L.-H."/>
            <person name="Turgeon B."/>
            <person name="Goodwin S."/>
            <person name="Spatafora J."/>
            <person name="Crous P."/>
            <person name="Grigoriev I."/>
        </authorList>
    </citation>
    <scope>NUCLEOTIDE SEQUENCE</scope>
    <source>
        <strain evidence="1">CBS 269.34</strain>
    </source>
</reference>
<sequence length="192" mass="21115">MPIMKEPHRPSKACPRRIRFTLIVYGKLAVNMVMTSPTSMPNVVTMRSFLRPYRSDRAPRYGVVIADNKPEITLTQSVKCGENRTIQVYHLSIMLAIRLSSSTLISSISPGSATGQWVGACRIRFLVPAMHNSRRGCRPPPERFVRSCTPGGCGLPDEQHPAAWVPLENRALPGGFGGFSSLHRAIAASAKM</sequence>
<proteinExistence type="predicted"/>
<gene>
    <name evidence="1" type="ORF">BU16DRAFT_144832</name>
</gene>